<evidence type="ECO:0000256" key="1">
    <source>
        <dbReference type="SAM" id="MobiDB-lite"/>
    </source>
</evidence>
<gene>
    <name evidence="2" type="ORF">GCM10008937_25080</name>
</gene>
<reference evidence="3" key="1">
    <citation type="journal article" date="2019" name="Int. J. Syst. Evol. Microbiol.">
        <title>The Global Catalogue of Microorganisms (GCM) 10K type strain sequencing project: providing services to taxonomists for standard genome sequencing and annotation.</title>
        <authorList>
            <consortium name="The Broad Institute Genomics Platform"/>
            <consortium name="The Broad Institute Genome Sequencing Center for Infectious Disease"/>
            <person name="Wu L."/>
            <person name="Ma J."/>
        </authorList>
    </citation>
    <scope>NUCLEOTIDE SEQUENCE [LARGE SCALE GENOMIC DNA]</scope>
    <source>
        <strain evidence="3">JCM 14368</strain>
    </source>
</reference>
<name>A0ABP3MAB1_9DEIO</name>
<evidence type="ECO:0008006" key="4">
    <source>
        <dbReference type="Google" id="ProtNLM"/>
    </source>
</evidence>
<dbReference type="Proteomes" id="UP001500191">
    <property type="component" value="Unassembled WGS sequence"/>
</dbReference>
<dbReference type="SUPFAM" id="SSF109604">
    <property type="entry name" value="HD-domain/PDEase-like"/>
    <property type="match status" value="1"/>
</dbReference>
<evidence type="ECO:0000313" key="2">
    <source>
        <dbReference type="EMBL" id="GAA0516506.1"/>
    </source>
</evidence>
<keyword evidence="3" id="KW-1185">Reference proteome</keyword>
<accession>A0ABP3MAB1</accession>
<feature type="region of interest" description="Disordered" evidence="1">
    <location>
        <begin position="144"/>
        <end position="165"/>
    </location>
</feature>
<dbReference type="EMBL" id="BAAADB010000028">
    <property type="protein sequence ID" value="GAA0516506.1"/>
    <property type="molecule type" value="Genomic_DNA"/>
</dbReference>
<proteinExistence type="predicted"/>
<protein>
    <recommendedName>
        <fullName evidence="4">HD domain-containing protein</fullName>
    </recommendedName>
</protein>
<dbReference type="Gene3D" id="1.10.3210.10">
    <property type="entry name" value="Hypothetical protein af1432"/>
    <property type="match status" value="1"/>
</dbReference>
<evidence type="ECO:0000313" key="3">
    <source>
        <dbReference type="Proteomes" id="UP001500191"/>
    </source>
</evidence>
<organism evidence="2 3">
    <name type="scientific">Deinococcus depolymerans</name>
    <dbReference type="NCBI Taxonomy" id="392408"/>
    <lineage>
        <taxon>Bacteria</taxon>
        <taxon>Thermotogati</taxon>
        <taxon>Deinococcota</taxon>
        <taxon>Deinococci</taxon>
        <taxon>Deinococcales</taxon>
        <taxon>Deinococcaceae</taxon>
        <taxon>Deinococcus</taxon>
    </lineage>
</organism>
<sequence>MLCRMPDVQLRADLIRHFRLGKRSIHGPAHWQRVQAHAERLALAAGGDVAVARHFAWFHDAERLDEWYDLGHGARAAALVRAWRDRLPLSDAQVDLLARACERHELGEVSDDPTVGACWDADRLELTRVGLQPDPRYMSTVAGQVAARPGTGQHRRSGVTDTDPT</sequence>
<comment type="caution">
    <text evidence="2">The sequence shown here is derived from an EMBL/GenBank/DDBJ whole genome shotgun (WGS) entry which is preliminary data.</text>
</comment>